<dbReference type="AlphaFoldDB" id="A0A4Y5SQM8"/>
<dbReference type="KEGG" id="tic:FH039_05265"/>
<keyword evidence="1" id="KW-1133">Transmembrane helix</keyword>
<dbReference type="GeneID" id="40474571"/>
<proteinExistence type="predicted"/>
<evidence type="ECO:0000313" key="2">
    <source>
        <dbReference type="EMBL" id="QDA32350.1"/>
    </source>
</evidence>
<keyword evidence="3" id="KW-1185">Reference proteome</keyword>
<organism evidence="2 3">
    <name type="scientific">Thermococcus indicus</name>
    <dbReference type="NCBI Taxonomy" id="2586643"/>
    <lineage>
        <taxon>Archaea</taxon>
        <taxon>Methanobacteriati</taxon>
        <taxon>Methanobacteriota</taxon>
        <taxon>Thermococci</taxon>
        <taxon>Thermococcales</taxon>
        <taxon>Thermococcaceae</taxon>
        <taxon>Thermococcus</taxon>
    </lineage>
</organism>
<evidence type="ECO:0000256" key="1">
    <source>
        <dbReference type="SAM" id="Phobius"/>
    </source>
</evidence>
<dbReference type="EMBL" id="CP040846">
    <property type="protein sequence ID" value="QDA32350.1"/>
    <property type="molecule type" value="Genomic_DNA"/>
</dbReference>
<evidence type="ECO:0000313" key="3">
    <source>
        <dbReference type="Proteomes" id="UP000306007"/>
    </source>
</evidence>
<name>A0A4Y5SQM8_9EURY</name>
<dbReference type="RefSeq" id="WP_139681666.1">
    <property type="nucleotide sequence ID" value="NZ_CP040846.1"/>
</dbReference>
<gene>
    <name evidence="2" type="ORF">FH039_05265</name>
</gene>
<feature type="transmembrane region" description="Helical" evidence="1">
    <location>
        <begin position="6"/>
        <end position="24"/>
    </location>
</feature>
<keyword evidence="1" id="KW-0812">Transmembrane</keyword>
<feature type="transmembrane region" description="Helical" evidence="1">
    <location>
        <begin position="65"/>
        <end position="88"/>
    </location>
</feature>
<reference evidence="2 3" key="1">
    <citation type="submission" date="2019-06" db="EMBL/GenBank/DDBJ databases">
        <title>Thermococcus indicus sp. nov., a Fe(III)-reducing hyperthermophilic archaeon isolated from the Onnuri vent field of the Central Indian Ocean ridge.</title>
        <authorList>
            <person name="Lim J.K."/>
            <person name="Kim Y.J."/>
            <person name="Kwon K.K."/>
        </authorList>
    </citation>
    <scope>NUCLEOTIDE SEQUENCE [LARGE SCALE GENOMIC DNA]</scope>
    <source>
        <strain evidence="2 3">IOH1</strain>
    </source>
</reference>
<sequence length="97" mass="10823">MDWGEIAALLAIVMGVVYLAVEVRQKLSSNRRISRISWIFTLELGAYLITMGMLTALLRQGRIDAGLYAAVIWAFALTLLPMSIYFMVKKGTKGRPT</sequence>
<keyword evidence="1" id="KW-0472">Membrane</keyword>
<feature type="transmembrane region" description="Helical" evidence="1">
    <location>
        <begin position="36"/>
        <end position="59"/>
    </location>
</feature>
<dbReference type="Proteomes" id="UP000306007">
    <property type="component" value="Chromosome"/>
</dbReference>
<evidence type="ECO:0008006" key="4">
    <source>
        <dbReference type="Google" id="ProtNLM"/>
    </source>
</evidence>
<protein>
    <recommendedName>
        <fullName evidence="4">DUF2178 domain-containing protein</fullName>
    </recommendedName>
</protein>
<accession>A0A4Y5SQM8</accession>
<dbReference type="OrthoDB" id="100156at2157"/>